<comment type="caution">
    <text evidence="1">The sequence shown here is derived from an EMBL/GenBank/DDBJ whole genome shotgun (WGS) entry which is preliminary data.</text>
</comment>
<evidence type="ECO:0000313" key="2">
    <source>
        <dbReference type="Proteomes" id="UP001153334"/>
    </source>
</evidence>
<dbReference type="Proteomes" id="UP001153334">
    <property type="component" value="Unassembled WGS sequence"/>
</dbReference>
<reference evidence="1" key="1">
    <citation type="submission" date="2022-11" db="EMBL/GenBank/DDBJ databases">
        <title>Genome Sequence of Nemania bipapillata.</title>
        <authorList>
            <person name="Buettner E."/>
        </authorList>
    </citation>
    <scope>NUCLEOTIDE SEQUENCE</scope>
    <source>
        <strain evidence="1">CP14</strain>
    </source>
</reference>
<gene>
    <name evidence="1" type="ORF">ONZ43_g4012</name>
</gene>
<keyword evidence="2" id="KW-1185">Reference proteome</keyword>
<dbReference type="EMBL" id="JAPESX010001019">
    <property type="protein sequence ID" value="KAJ8118323.1"/>
    <property type="molecule type" value="Genomic_DNA"/>
</dbReference>
<sequence length="164" mass="18344">MSNSQATFEFRKTSDTEPQAFRLYIALFPMGSGSLCHWSLVLKDSTGSIDLLDINDVGGMRKHEVRDFNKMRKNHLKAICEIAHLGNDERANSVRAIAAAEEIPASGDSSFCRTWIVNVLKSLEKKGMKLHGEPETIRKAVQHAAGEFDMYYGPEYHVVAPCGW</sequence>
<evidence type="ECO:0000313" key="1">
    <source>
        <dbReference type="EMBL" id="KAJ8118323.1"/>
    </source>
</evidence>
<accession>A0ACC2IT30</accession>
<name>A0ACC2IT30_9PEZI</name>
<proteinExistence type="predicted"/>
<protein>
    <submittedName>
        <fullName evidence="1">Uncharacterized protein</fullName>
    </submittedName>
</protein>
<organism evidence="1 2">
    <name type="scientific">Nemania bipapillata</name>
    <dbReference type="NCBI Taxonomy" id="110536"/>
    <lineage>
        <taxon>Eukaryota</taxon>
        <taxon>Fungi</taxon>
        <taxon>Dikarya</taxon>
        <taxon>Ascomycota</taxon>
        <taxon>Pezizomycotina</taxon>
        <taxon>Sordariomycetes</taxon>
        <taxon>Xylariomycetidae</taxon>
        <taxon>Xylariales</taxon>
        <taxon>Xylariaceae</taxon>
        <taxon>Nemania</taxon>
    </lineage>
</organism>